<reference evidence="2" key="1">
    <citation type="submission" date="2022-01" db="EMBL/GenBank/DDBJ databases">
        <title>Genome Sequence Resource for Two Populations of Ditylenchus destructor, the Migratory Endoparasitic Phytonematode.</title>
        <authorList>
            <person name="Zhang H."/>
            <person name="Lin R."/>
            <person name="Xie B."/>
        </authorList>
    </citation>
    <scope>NUCLEOTIDE SEQUENCE</scope>
    <source>
        <strain evidence="2">BazhouSP</strain>
    </source>
</reference>
<evidence type="ECO:0000256" key="1">
    <source>
        <dbReference type="SAM" id="SignalP"/>
    </source>
</evidence>
<organism evidence="2 3">
    <name type="scientific">Ditylenchus destructor</name>
    <dbReference type="NCBI Taxonomy" id="166010"/>
    <lineage>
        <taxon>Eukaryota</taxon>
        <taxon>Metazoa</taxon>
        <taxon>Ecdysozoa</taxon>
        <taxon>Nematoda</taxon>
        <taxon>Chromadorea</taxon>
        <taxon>Rhabditida</taxon>
        <taxon>Tylenchina</taxon>
        <taxon>Tylenchomorpha</taxon>
        <taxon>Sphaerularioidea</taxon>
        <taxon>Anguinidae</taxon>
        <taxon>Anguininae</taxon>
        <taxon>Ditylenchus</taxon>
    </lineage>
</organism>
<dbReference type="EMBL" id="JAKKPZ010000156">
    <property type="protein sequence ID" value="KAI1700112.1"/>
    <property type="molecule type" value="Genomic_DNA"/>
</dbReference>
<keyword evidence="1" id="KW-0732">Signal</keyword>
<comment type="caution">
    <text evidence="2">The sequence shown here is derived from an EMBL/GenBank/DDBJ whole genome shotgun (WGS) entry which is preliminary data.</text>
</comment>
<evidence type="ECO:0000313" key="3">
    <source>
        <dbReference type="Proteomes" id="UP001201812"/>
    </source>
</evidence>
<evidence type="ECO:0000313" key="2">
    <source>
        <dbReference type="EMBL" id="KAI1700112.1"/>
    </source>
</evidence>
<name>A0AAD4QTR5_9BILA</name>
<feature type="signal peptide" evidence="1">
    <location>
        <begin position="1"/>
        <end position="23"/>
    </location>
</feature>
<keyword evidence="3" id="KW-1185">Reference proteome</keyword>
<dbReference type="AlphaFoldDB" id="A0AAD4QTR5"/>
<gene>
    <name evidence="2" type="ORF">DdX_16923</name>
</gene>
<dbReference type="Proteomes" id="UP001201812">
    <property type="component" value="Unassembled WGS sequence"/>
</dbReference>
<evidence type="ECO:0008006" key="4">
    <source>
        <dbReference type="Google" id="ProtNLM"/>
    </source>
</evidence>
<protein>
    <recommendedName>
        <fullName evidence="4">Secreted protein</fullName>
    </recommendedName>
</protein>
<sequence length="78" mass="8903">MSRSLSQKLLLFFLLAIFQVLSCHSHFLRAVLLTTLDSGVVGGQHLIGQRHSSQIKKTRQHLPFTRPLNFSSQLFIQE</sequence>
<feature type="chain" id="PRO_5042072703" description="Secreted protein" evidence="1">
    <location>
        <begin position="24"/>
        <end position="78"/>
    </location>
</feature>
<accession>A0AAD4QTR5</accession>
<proteinExistence type="predicted"/>